<sequence length="340" mass="36700">MLISTYASPWLEFLLCLIVIGYAGVKLSVLGDVIADKTGLGGSWVGMIMLATVTSLPELVTGAISVSVAGLPDIAVGNALGACVINLFVFVLLDFLHRGESVFRKSSQGHILSASFGVLMISFVGFSLLLSYNGYQLSFGHVGLYTLIIVIMYGVVIRSVFHYEKKHMADFADHGPDRRPGLSLFQSVARFAAAAILVVVAAIALPFVGEHIAQDMGWHRSFVGTIFIALATTIPEIVVSIAAMRIGALNMAVASLLGSNLFNILILAIDDVLYTRGPLLAHVSAVHGVSAFSAVMMTSLAIIGLFYRPYGRVLYTVGWTSLFMFAVYLFNTYILYLYEH</sequence>
<dbReference type="Proteomes" id="UP000183287">
    <property type="component" value="Unassembled WGS sequence"/>
</dbReference>
<dbReference type="RefSeq" id="WP_256211865.1">
    <property type="nucleotide sequence ID" value="NZ_FOUB01000006.1"/>
</dbReference>
<accession>A0A1I4L9Z8</accession>
<feature type="transmembrane region" description="Helical" evidence="5">
    <location>
        <begin position="289"/>
        <end position="307"/>
    </location>
</feature>
<dbReference type="EMBL" id="FOUB01000006">
    <property type="protein sequence ID" value="SFL87824.1"/>
    <property type="molecule type" value="Genomic_DNA"/>
</dbReference>
<proteinExistence type="predicted"/>
<protein>
    <submittedName>
        <fullName evidence="7">Cation:H+ antiporter</fullName>
    </submittedName>
</protein>
<dbReference type="AlphaFoldDB" id="A0A1I4L9Z8"/>
<feature type="transmembrane region" description="Helical" evidence="5">
    <location>
        <begin position="45"/>
        <end position="68"/>
    </location>
</feature>
<dbReference type="Pfam" id="PF01699">
    <property type="entry name" value="Na_Ca_ex"/>
    <property type="match status" value="2"/>
</dbReference>
<dbReference type="InterPro" id="IPR044880">
    <property type="entry name" value="NCX_ion-bd_dom_sf"/>
</dbReference>
<evidence type="ECO:0000256" key="3">
    <source>
        <dbReference type="ARBA" id="ARBA00022989"/>
    </source>
</evidence>
<evidence type="ECO:0000256" key="1">
    <source>
        <dbReference type="ARBA" id="ARBA00004141"/>
    </source>
</evidence>
<keyword evidence="2 5" id="KW-0812">Transmembrane</keyword>
<dbReference type="GO" id="GO:0016020">
    <property type="term" value="C:membrane"/>
    <property type="evidence" value="ECO:0007669"/>
    <property type="project" value="UniProtKB-SubCell"/>
</dbReference>
<feature type="domain" description="Sodium/calcium exchanger membrane region" evidence="6">
    <location>
        <begin position="10"/>
        <end position="153"/>
    </location>
</feature>
<feature type="transmembrane region" description="Helical" evidence="5">
    <location>
        <begin position="109"/>
        <end position="130"/>
    </location>
</feature>
<feature type="transmembrane region" description="Helical" evidence="5">
    <location>
        <begin position="6"/>
        <end position="25"/>
    </location>
</feature>
<evidence type="ECO:0000256" key="4">
    <source>
        <dbReference type="ARBA" id="ARBA00023136"/>
    </source>
</evidence>
<dbReference type="GO" id="GO:0055085">
    <property type="term" value="P:transmembrane transport"/>
    <property type="evidence" value="ECO:0007669"/>
    <property type="project" value="InterPro"/>
</dbReference>
<keyword evidence="4 5" id="KW-0472">Membrane</keyword>
<feature type="transmembrane region" description="Helical" evidence="5">
    <location>
        <begin position="142"/>
        <end position="161"/>
    </location>
</feature>
<reference evidence="8" key="1">
    <citation type="submission" date="2016-10" db="EMBL/GenBank/DDBJ databases">
        <authorList>
            <person name="Varghese N."/>
            <person name="Submissions S."/>
        </authorList>
    </citation>
    <scope>NUCLEOTIDE SEQUENCE [LARGE SCALE GENOMIC DNA]</scope>
    <source>
        <strain evidence="8">Nm44</strain>
    </source>
</reference>
<keyword evidence="8" id="KW-1185">Reference proteome</keyword>
<gene>
    <name evidence="7" type="ORF">SAMN05421863_100640</name>
</gene>
<feature type="transmembrane region" description="Helical" evidence="5">
    <location>
        <begin position="314"/>
        <end position="338"/>
    </location>
</feature>
<dbReference type="InterPro" id="IPR004837">
    <property type="entry name" value="NaCa_Exmemb"/>
</dbReference>
<evidence type="ECO:0000313" key="7">
    <source>
        <dbReference type="EMBL" id="SFL87824.1"/>
    </source>
</evidence>
<evidence type="ECO:0000313" key="8">
    <source>
        <dbReference type="Proteomes" id="UP000183287"/>
    </source>
</evidence>
<evidence type="ECO:0000256" key="5">
    <source>
        <dbReference type="SAM" id="Phobius"/>
    </source>
</evidence>
<feature type="transmembrane region" description="Helical" evidence="5">
    <location>
        <begin position="221"/>
        <end position="242"/>
    </location>
</feature>
<evidence type="ECO:0000256" key="2">
    <source>
        <dbReference type="ARBA" id="ARBA00022692"/>
    </source>
</evidence>
<evidence type="ECO:0000259" key="6">
    <source>
        <dbReference type="Pfam" id="PF01699"/>
    </source>
</evidence>
<name>A0A1I4L9Z8_9PROT</name>
<comment type="subcellular location">
    <subcellularLocation>
        <location evidence="1">Membrane</location>
        <topology evidence="1">Multi-pass membrane protein</topology>
    </subcellularLocation>
</comment>
<feature type="transmembrane region" description="Helical" evidence="5">
    <location>
        <begin position="188"/>
        <end position="209"/>
    </location>
</feature>
<keyword evidence="3 5" id="KW-1133">Transmembrane helix</keyword>
<feature type="domain" description="Sodium/calcium exchanger membrane region" evidence="6">
    <location>
        <begin position="188"/>
        <end position="331"/>
    </location>
</feature>
<dbReference type="Gene3D" id="1.20.1420.30">
    <property type="entry name" value="NCX, central ion-binding region"/>
    <property type="match status" value="1"/>
</dbReference>
<feature type="transmembrane region" description="Helical" evidence="5">
    <location>
        <begin position="249"/>
        <end position="269"/>
    </location>
</feature>
<organism evidence="7 8">
    <name type="scientific">Nitrosomonas communis</name>
    <dbReference type="NCBI Taxonomy" id="44574"/>
    <lineage>
        <taxon>Bacteria</taxon>
        <taxon>Pseudomonadati</taxon>
        <taxon>Pseudomonadota</taxon>
        <taxon>Betaproteobacteria</taxon>
        <taxon>Nitrosomonadales</taxon>
        <taxon>Nitrosomonadaceae</taxon>
        <taxon>Nitrosomonas</taxon>
    </lineage>
</organism>
<feature type="transmembrane region" description="Helical" evidence="5">
    <location>
        <begin position="74"/>
        <end position="97"/>
    </location>
</feature>